<dbReference type="GO" id="GO:0140326">
    <property type="term" value="F:ATPase-coupled intramembrane lipid transporter activity"/>
    <property type="evidence" value="ECO:0007669"/>
    <property type="project" value="TreeGrafter"/>
</dbReference>
<feature type="transmembrane region" description="Helical" evidence="1">
    <location>
        <begin position="108"/>
        <end position="131"/>
    </location>
</feature>
<dbReference type="EMBL" id="PNBA02000015">
    <property type="protein sequence ID" value="KAG6399944.1"/>
    <property type="molecule type" value="Genomic_DNA"/>
</dbReference>
<comment type="caution">
    <text evidence="3">The sequence shown here is derived from an EMBL/GenBank/DDBJ whole genome shotgun (WGS) entry which is preliminary data.</text>
</comment>
<proteinExistence type="predicted"/>
<organism evidence="3">
    <name type="scientific">Salvia splendens</name>
    <name type="common">Scarlet sage</name>
    <dbReference type="NCBI Taxonomy" id="180675"/>
    <lineage>
        <taxon>Eukaryota</taxon>
        <taxon>Viridiplantae</taxon>
        <taxon>Streptophyta</taxon>
        <taxon>Embryophyta</taxon>
        <taxon>Tracheophyta</taxon>
        <taxon>Spermatophyta</taxon>
        <taxon>Magnoliopsida</taxon>
        <taxon>eudicotyledons</taxon>
        <taxon>Gunneridae</taxon>
        <taxon>Pentapetalae</taxon>
        <taxon>asterids</taxon>
        <taxon>lamiids</taxon>
        <taxon>Lamiales</taxon>
        <taxon>Lamiaceae</taxon>
        <taxon>Nepetoideae</taxon>
        <taxon>Mentheae</taxon>
        <taxon>Salviinae</taxon>
        <taxon>Salvia</taxon>
        <taxon>Salvia subgen. Calosphace</taxon>
        <taxon>core Calosphace</taxon>
    </lineage>
</organism>
<evidence type="ECO:0000313" key="4">
    <source>
        <dbReference type="Proteomes" id="UP000298416"/>
    </source>
</evidence>
<dbReference type="AlphaFoldDB" id="A0A8X8ZDF0"/>
<keyword evidence="4" id="KW-1185">Reference proteome</keyword>
<dbReference type="GO" id="GO:0005886">
    <property type="term" value="C:plasma membrane"/>
    <property type="evidence" value="ECO:0007669"/>
    <property type="project" value="TreeGrafter"/>
</dbReference>
<dbReference type="InterPro" id="IPR032631">
    <property type="entry name" value="P-type_ATPase_N"/>
</dbReference>
<dbReference type="Pfam" id="PF16209">
    <property type="entry name" value="PhoLip_ATPase_N"/>
    <property type="match status" value="1"/>
</dbReference>
<accession>A0A8X8ZDF0</accession>
<reference evidence="3" key="1">
    <citation type="submission" date="2018-01" db="EMBL/GenBank/DDBJ databases">
        <authorList>
            <person name="Mao J.F."/>
        </authorList>
    </citation>
    <scope>NUCLEOTIDE SEQUENCE</scope>
    <source>
        <strain evidence="3">Huo1</strain>
        <tissue evidence="3">Leaf</tissue>
    </source>
</reference>
<keyword evidence="1" id="KW-0812">Transmembrane</keyword>
<dbReference type="Gene3D" id="2.70.150.10">
    <property type="entry name" value="Calcium-transporting ATPase, cytoplasmic transduction domain A"/>
    <property type="match status" value="1"/>
</dbReference>
<keyword evidence="1" id="KW-0472">Membrane</keyword>
<keyword evidence="1" id="KW-1133">Transmembrane helix</keyword>
<dbReference type="InterPro" id="IPR023298">
    <property type="entry name" value="ATPase_P-typ_TM_dom_sf"/>
</dbReference>
<dbReference type="Proteomes" id="UP000298416">
    <property type="component" value="Unassembled WGS sequence"/>
</dbReference>
<protein>
    <recommendedName>
        <fullName evidence="2">P-type ATPase N-terminal domain-containing protein</fullName>
    </recommendedName>
</protein>
<dbReference type="SUPFAM" id="SSF81653">
    <property type="entry name" value="Calcium ATPase, transduction domain A"/>
    <property type="match status" value="1"/>
</dbReference>
<gene>
    <name evidence="3" type="ORF">SASPL_141430</name>
</gene>
<dbReference type="InterPro" id="IPR008250">
    <property type="entry name" value="ATPase_P-typ_transduc_dom_A_sf"/>
</dbReference>
<evidence type="ECO:0000256" key="1">
    <source>
        <dbReference type="SAM" id="Phobius"/>
    </source>
</evidence>
<feature type="transmembrane region" description="Helical" evidence="1">
    <location>
        <begin position="137"/>
        <end position="154"/>
    </location>
</feature>
<dbReference type="GO" id="GO:0045332">
    <property type="term" value="P:phospholipid translocation"/>
    <property type="evidence" value="ECO:0007669"/>
    <property type="project" value="TreeGrafter"/>
</dbReference>
<dbReference type="PANTHER" id="PTHR24092">
    <property type="entry name" value="PROBABLE PHOSPHOLIPID-TRANSPORTING ATPASE"/>
    <property type="match status" value="1"/>
</dbReference>
<dbReference type="SUPFAM" id="SSF81665">
    <property type="entry name" value="Calcium ATPase, transmembrane domain M"/>
    <property type="match status" value="1"/>
</dbReference>
<name>A0A8X8ZDF0_SALSN</name>
<sequence length="406" mass="45556">MGGERRKKLHLSQIYSFKCGIGGFKDEHSQIGRPGFSRVVFCNEPYGADNSIRSYATNYVKTTKYTASSFLPKSLFEQFRITAGIAQFAAGGTKSDEEEMRETARGNVVLGLVANFYCLVTGCLSFTPLALYTASSAILPLIVVIGATMVKEGIGDFQRKKQVNFILPPTFHVVDDLIDVHSFLCYDIEINNRKVKVHQGGGIFKQTEWRNLRVGDLVKVEKDQFFPADLVLLSSSYEEAIWYVEMMNLDGETNLKLKQALEVTSSFFIGSMEVEDQQYALSPLQLLLRDSKLRNTDHIYGAVIITGHDTKVIQNSTDPPSKRSKKMDMIIYLLFGVLFLLAQFTLALLLGMTRKVGTEGAVFLYSYFIPISLYVSIEIVKVLQSVDVNCLVEAIEIKLELKHLEL</sequence>
<feature type="domain" description="P-type ATPase N-terminal" evidence="2">
    <location>
        <begin position="41"/>
        <end position="82"/>
    </location>
</feature>
<feature type="transmembrane region" description="Helical" evidence="1">
    <location>
        <begin position="330"/>
        <end position="350"/>
    </location>
</feature>
<evidence type="ECO:0000313" key="3">
    <source>
        <dbReference type="EMBL" id="KAG6399944.1"/>
    </source>
</evidence>
<feature type="transmembrane region" description="Helical" evidence="1">
    <location>
        <begin position="362"/>
        <end position="380"/>
    </location>
</feature>
<dbReference type="PANTHER" id="PTHR24092:SF175">
    <property type="entry name" value="PHOSPHOLIPID-TRANSPORTING ATPASE"/>
    <property type="match status" value="1"/>
</dbReference>
<evidence type="ECO:0000259" key="2">
    <source>
        <dbReference type="Pfam" id="PF16209"/>
    </source>
</evidence>
<reference evidence="3" key="2">
    <citation type="submission" date="2020-08" db="EMBL/GenBank/DDBJ databases">
        <title>Plant Genome Project.</title>
        <authorList>
            <person name="Zhang R.-G."/>
        </authorList>
    </citation>
    <scope>NUCLEOTIDE SEQUENCE</scope>
    <source>
        <strain evidence="3">Huo1</strain>
        <tissue evidence="3">Leaf</tissue>
    </source>
</reference>